<proteinExistence type="predicted"/>
<protein>
    <submittedName>
        <fullName evidence="1">Uncharacterized protein</fullName>
    </submittedName>
</protein>
<accession>A0A444I639</accession>
<reference evidence="1 2" key="1">
    <citation type="submission" date="2019-01" db="EMBL/GenBank/DDBJ databases">
        <title>RHIZO-ID as a novel technology for direct rhizobia identification.</title>
        <authorList>
            <person name="De Meyer S.E."/>
        </authorList>
    </citation>
    <scope>NUCLEOTIDE SEQUENCE [LARGE SCALE GENOMIC DNA]</scope>
    <source>
        <strain evidence="1 2">WSM448</strain>
    </source>
</reference>
<gene>
    <name evidence="1" type="ORF">EHI47_07475</name>
</gene>
<dbReference type="Proteomes" id="UP000283817">
    <property type="component" value="Unassembled WGS sequence"/>
</dbReference>
<name>A0A444I639_RHILE</name>
<dbReference type="AlphaFoldDB" id="A0A444I639"/>
<sequence>METEMDALRKILSSFGGDSANLTTCASANDAASAFAALQKAQTTVHTSGKVEMPGVSNLSGDKFERLLLPWAAFVLNRQGRKSGIVHSATERNLPRAMPDPRIVGFDRRIPDYKRALATKGSA</sequence>
<dbReference type="EMBL" id="SBHX01000018">
    <property type="protein sequence ID" value="RWX33851.1"/>
    <property type="molecule type" value="Genomic_DNA"/>
</dbReference>
<evidence type="ECO:0000313" key="2">
    <source>
        <dbReference type="Proteomes" id="UP000283817"/>
    </source>
</evidence>
<organism evidence="1 2">
    <name type="scientific">Rhizobium leguminosarum</name>
    <dbReference type="NCBI Taxonomy" id="384"/>
    <lineage>
        <taxon>Bacteria</taxon>
        <taxon>Pseudomonadati</taxon>
        <taxon>Pseudomonadota</taxon>
        <taxon>Alphaproteobacteria</taxon>
        <taxon>Hyphomicrobiales</taxon>
        <taxon>Rhizobiaceae</taxon>
        <taxon>Rhizobium/Agrobacterium group</taxon>
        <taxon>Rhizobium</taxon>
    </lineage>
</organism>
<comment type="caution">
    <text evidence="1">The sequence shown here is derived from an EMBL/GenBank/DDBJ whole genome shotgun (WGS) entry which is preliminary data.</text>
</comment>
<evidence type="ECO:0000313" key="1">
    <source>
        <dbReference type="EMBL" id="RWX33851.1"/>
    </source>
</evidence>
<dbReference type="RefSeq" id="WP_128410159.1">
    <property type="nucleotide sequence ID" value="NZ_SBHX01000018.1"/>
</dbReference>